<evidence type="ECO:0000256" key="8">
    <source>
        <dbReference type="ARBA" id="ARBA00025737"/>
    </source>
</evidence>
<evidence type="ECO:0000259" key="10">
    <source>
        <dbReference type="Pfam" id="PF20628"/>
    </source>
</evidence>
<accession>A0A941E8N0</accession>
<name>A0A941E8N0_9ACTN</name>
<dbReference type="EMBL" id="JAGSOH010000006">
    <property type="protein sequence ID" value="MBR7825535.1"/>
    <property type="molecule type" value="Genomic_DNA"/>
</dbReference>
<keyword evidence="12" id="KW-1185">Reference proteome</keyword>
<evidence type="ECO:0000256" key="2">
    <source>
        <dbReference type="ARBA" id="ARBA00022559"/>
    </source>
</evidence>
<reference evidence="11" key="1">
    <citation type="submission" date="2021-04" db="EMBL/GenBank/DDBJ databases">
        <title>Genome based classification of Actinospica acidithermotolerans sp. nov., an actinobacterium isolated from an Indonesian hot spring.</title>
        <authorList>
            <person name="Kusuma A.B."/>
            <person name="Putra K.E."/>
            <person name="Nafisah S."/>
            <person name="Loh J."/>
            <person name="Nouioui I."/>
            <person name="Goodfellow M."/>
        </authorList>
    </citation>
    <scope>NUCLEOTIDE SEQUENCE</scope>
    <source>
        <strain evidence="11">MGRD01-02</strain>
    </source>
</reference>
<dbReference type="NCBIfam" id="TIGR01413">
    <property type="entry name" value="Dyp_perox_fam"/>
    <property type="match status" value="1"/>
</dbReference>
<dbReference type="InterPro" id="IPR048327">
    <property type="entry name" value="Dyp_perox_N"/>
</dbReference>
<dbReference type="GO" id="GO:0020037">
    <property type="term" value="F:heme binding"/>
    <property type="evidence" value="ECO:0007669"/>
    <property type="project" value="InterPro"/>
</dbReference>
<evidence type="ECO:0000256" key="5">
    <source>
        <dbReference type="ARBA" id="ARBA00022729"/>
    </source>
</evidence>
<feature type="domain" description="Dyp-type peroxidase N-terminal" evidence="9">
    <location>
        <begin position="64"/>
        <end position="207"/>
    </location>
</feature>
<dbReference type="InterPro" id="IPR011008">
    <property type="entry name" value="Dimeric_a/b-barrel"/>
</dbReference>
<dbReference type="Pfam" id="PF04261">
    <property type="entry name" value="Dyp_perox_N"/>
    <property type="match status" value="1"/>
</dbReference>
<protein>
    <submittedName>
        <fullName evidence="11">Dyp-type peroxidase</fullName>
    </submittedName>
</protein>
<evidence type="ECO:0000256" key="1">
    <source>
        <dbReference type="ARBA" id="ARBA00001970"/>
    </source>
</evidence>
<proteinExistence type="inferred from homology"/>
<keyword evidence="3" id="KW-0349">Heme</keyword>
<dbReference type="Pfam" id="PF20628">
    <property type="entry name" value="Dyp_perox_C"/>
    <property type="match status" value="1"/>
</dbReference>
<evidence type="ECO:0000256" key="7">
    <source>
        <dbReference type="ARBA" id="ARBA00023004"/>
    </source>
</evidence>
<sequence>MAEITRRTLFGYSGAVGVVGAAATAGAAGAGGLVAGAVLGRESAAGAGATADGNQQLAFYGTHQPGIEAPVQAQGWLTAFDLKPGTTTTQLRALMREWTSIAAATMAGEPLPSADDAMALGRGPGALTVTVGVGASLLTKLGLGHRIPEALTPLPTFLGDDLDADASNGDLVVLVAANDGLVAVHALRAMQRSAAAVAGQRWQVNGFGEAAGVMPSPTATPRNLMGQLDGTGNPKPGTAAFDRTVYVPADGDPAWMRGGTYLVYRRIRMLLDTWDALDRGQQEAAIGRDKATGAPLSGGTEFTAPDYGKFSPEGALLIPPGSHIRQASAQLNAGATIYRRPLSYYNGRRADGAPDAGLHFLAYQRDPASGFTAIQQRLAGADTLSTYIRHEASGLFAILPGCSEGGYLGETLLESA</sequence>
<dbReference type="SUPFAM" id="SSF54909">
    <property type="entry name" value="Dimeric alpha+beta barrel"/>
    <property type="match status" value="1"/>
</dbReference>
<dbReference type="GO" id="GO:0004601">
    <property type="term" value="F:peroxidase activity"/>
    <property type="evidence" value="ECO:0007669"/>
    <property type="project" value="UniProtKB-KW"/>
</dbReference>
<dbReference type="PANTHER" id="PTHR30521:SF4">
    <property type="entry name" value="DEFERROCHELATASE"/>
    <property type="match status" value="1"/>
</dbReference>
<organism evidence="11 12">
    <name type="scientific">Actinospica acidithermotolerans</name>
    <dbReference type="NCBI Taxonomy" id="2828514"/>
    <lineage>
        <taxon>Bacteria</taxon>
        <taxon>Bacillati</taxon>
        <taxon>Actinomycetota</taxon>
        <taxon>Actinomycetes</taxon>
        <taxon>Catenulisporales</taxon>
        <taxon>Actinospicaceae</taxon>
        <taxon>Actinospica</taxon>
    </lineage>
</organism>
<gene>
    <name evidence="11" type="ORF">KDK95_04400</name>
</gene>
<keyword evidence="2 11" id="KW-0575">Peroxidase</keyword>
<keyword evidence="4" id="KW-0479">Metal-binding</keyword>
<dbReference type="InterPro" id="IPR006314">
    <property type="entry name" value="Dyp_peroxidase"/>
</dbReference>
<dbReference type="InterPro" id="IPR006311">
    <property type="entry name" value="TAT_signal"/>
</dbReference>
<evidence type="ECO:0000259" key="9">
    <source>
        <dbReference type="Pfam" id="PF04261"/>
    </source>
</evidence>
<evidence type="ECO:0000256" key="3">
    <source>
        <dbReference type="ARBA" id="ARBA00022617"/>
    </source>
</evidence>
<dbReference type="Proteomes" id="UP000676325">
    <property type="component" value="Unassembled WGS sequence"/>
</dbReference>
<dbReference type="AlphaFoldDB" id="A0A941E8N0"/>
<evidence type="ECO:0000313" key="12">
    <source>
        <dbReference type="Proteomes" id="UP000676325"/>
    </source>
</evidence>
<evidence type="ECO:0000256" key="6">
    <source>
        <dbReference type="ARBA" id="ARBA00023002"/>
    </source>
</evidence>
<dbReference type="PROSITE" id="PS51318">
    <property type="entry name" value="TAT"/>
    <property type="match status" value="1"/>
</dbReference>
<evidence type="ECO:0000256" key="4">
    <source>
        <dbReference type="ARBA" id="ARBA00022723"/>
    </source>
</evidence>
<dbReference type="PANTHER" id="PTHR30521">
    <property type="entry name" value="DEFERROCHELATASE/PEROXIDASE"/>
    <property type="match status" value="1"/>
</dbReference>
<comment type="caution">
    <text evidence="11">The sequence shown here is derived from an EMBL/GenBank/DDBJ whole genome shotgun (WGS) entry which is preliminary data.</text>
</comment>
<comment type="cofactor">
    <cofactor evidence="1">
        <name>heme b</name>
        <dbReference type="ChEBI" id="CHEBI:60344"/>
    </cofactor>
</comment>
<feature type="domain" description="Dyp-type peroxidase C-terminal" evidence="10">
    <location>
        <begin position="220"/>
        <end position="402"/>
    </location>
</feature>
<dbReference type="InterPro" id="IPR048328">
    <property type="entry name" value="Dyp_perox_C"/>
</dbReference>
<dbReference type="PROSITE" id="PS51404">
    <property type="entry name" value="DYP_PEROXIDASE"/>
    <property type="match status" value="1"/>
</dbReference>
<dbReference type="GO" id="GO:0005829">
    <property type="term" value="C:cytosol"/>
    <property type="evidence" value="ECO:0007669"/>
    <property type="project" value="TreeGrafter"/>
</dbReference>
<dbReference type="RefSeq" id="WP_212516682.1">
    <property type="nucleotide sequence ID" value="NZ_JAGSOH010000006.1"/>
</dbReference>
<keyword evidence="5" id="KW-0732">Signal</keyword>
<comment type="similarity">
    <text evidence="8">Belongs to the DyP-type peroxidase family.</text>
</comment>
<evidence type="ECO:0000313" key="11">
    <source>
        <dbReference type="EMBL" id="MBR7825535.1"/>
    </source>
</evidence>
<keyword evidence="7" id="KW-0408">Iron</keyword>
<dbReference type="GO" id="GO:0046872">
    <property type="term" value="F:metal ion binding"/>
    <property type="evidence" value="ECO:0007669"/>
    <property type="project" value="UniProtKB-KW"/>
</dbReference>
<keyword evidence="6" id="KW-0560">Oxidoreductase</keyword>